<dbReference type="Proteomes" id="UP000036681">
    <property type="component" value="Unplaced"/>
</dbReference>
<feature type="domain" description="Abnormal cell migration protein 18-like fibronectin type I" evidence="2">
    <location>
        <begin position="20"/>
        <end position="88"/>
    </location>
</feature>
<dbReference type="AlphaFoldDB" id="A0A0M3I5K2"/>
<dbReference type="PANTHER" id="PTHR35572:SF7">
    <property type="entry name" value="PROTEIN CBG04538"/>
    <property type="match status" value="1"/>
</dbReference>
<dbReference type="InterPro" id="IPR040282">
    <property type="entry name" value="Mig-18-like"/>
</dbReference>
<evidence type="ECO:0000313" key="4">
    <source>
        <dbReference type="WBParaSite" id="ALUE_0001223401-mRNA-1"/>
    </source>
</evidence>
<proteinExistence type="predicted"/>
<accession>A0A0M3I5K2</accession>
<feature type="chain" id="PRO_5005656897" description="Abnormal cell migration protein 18-like fibronectin type I domain-containing protein" evidence="1">
    <location>
        <begin position="21"/>
        <end position="269"/>
    </location>
</feature>
<sequence length="269" mass="30411">MRMQLLLALVLFTFVNVLIACKHGDKIYKDGDEWTEKEVFIMRCSITENGWKTEVIACISPIGHRIPLNTTVVEGNDEWKCTVNSNGMISLQQGVNANAKCDQHNVGEKWQDKSFEFECLRGGQQKLLGCIGENKIKIPVGGIREINGYMMKCEQFHNGTVLLHGIRKSPTYLSDDKLVVECVDSKGNHHAIGTSWIENERFNKTCTQFGRTEIHNCVTQNGFKVPINGELIHEKIKYMLVFNCCAYKYICERTKDGAVRFASGPADKI</sequence>
<keyword evidence="3" id="KW-1185">Reference proteome</keyword>
<evidence type="ECO:0000259" key="2">
    <source>
        <dbReference type="Pfam" id="PF23003"/>
    </source>
</evidence>
<dbReference type="PANTHER" id="PTHR35572">
    <property type="entry name" value="PROTEIN CBG04538-RELATED"/>
    <property type="match status" value="1"/>
</dbReference>
<feature type="domain" description="Abnormal cell migration protein 18-like fibronectin type I" evidence="2">
    <location>
        <begin position="180"/>
        <end position="238"/>
    </location>
</feature>
<reference evidence="4" key="1">
    <citation type="submission" date="2017-02" db="UniProtKB">
        <authorList>
            <consortium name="WormBaseParasite"/>
        </authorList>
    </citation>
    <scope>IDENTIFICATION</scope>
</reference>
<keyword evidence="1" id="KW-0732">Signal</keyword>
<dbReference type="PROSITE" id="PS51257">
    <property type="entry name" value="PROKAR_LIPOPROTEIN"/>
    <property type="match status" value="1"/>
</dbReference>
<dbReference type="WBParaSite" id="ALUE_0001223401-mRNA-1">
    <property type="protein sequence ID" value="ALUE_0001223401-mRNA-1"/>
    <property type="gene ID" value="ALUE_0001223401"/>
</dbReference>
<name>A0A0M3I5K2_ASCLU</name>
<feature type="domain" description="Abnormal cell migration protein 18-like fibronectin type I" evidence="2">
    <location>
        <begin position="103"/>
        <end position="160"/>
    </location>
</feature>
<dbReference type="InterPro" id="IPR055119">
    <property type="entry name" value="Mig18_Fn1"/>
</dbReference>
<organism evidence="3 4">
    <name type="scientific">Ascaris lumbricoides</name>
    <name type="common">Giant roundworm</name>
    <dbReference type="NCBI Taxonomy" id="6252"/>
    <lineage>
        <taxon>Eukaryota</taxon>
        <taxon>Metazoa</taxon>
        <taxon>Ecdysozoa</taxon>
        <taxon>Nematoda</taxon>
        <taxon>Chromadorea</taxon>
        <taxon>Rhabditida</taxon>
        <taxon>Spirurina</taxon>
        <taxon>Ascaridomorpha</taxon>
        <taxon>Ascaridoidea</taxon>
        <taxon>Ascarididae</taxon>
        <taxon>Ascaris</taxon>
    </lineage>
</organism>
<dbReference type="Pfam" id="PF23003">
    <property type="entry name" value="Fn1_2"/>
    <property type="match status" value="3"/>
</dbReference>
<feature type="signal peptide" evidence="1">
    <location>
        <begin position="1"/>
        <end position="20"/>
    </location>
</feature>
<evidence type="ECO:0000313" key="3">
    <source>
        <dbReference type="Proteomes" id="UP000036681"/>
    </source>
</evidence>
<evidence type="ECO:0000256" key="1">
    <source>
        <dbReference type="SAM" id="SignalP"/>
    </source>
</evidence>
<protein>
    <recommendedName>
        <fullName evidence="2">Abnormal cell migration protein 18-like fibronectin type I domain-containing protein</fullName>
    </recommendedName>
</protein>